<dbReference type="SFLD" id="SFLDS00003">
    <property type="entry name" value="Haloacid_Dehalogenase"/>
    <property type="match status" value="1"/>
</dbReference>
<dbReference type="Gene3D" id="2.70.150.10">
    <property type="entry name" value="Calcium-transporting ATPase, cytoplasmic transduction domain A"/>
    <property type="match status" value="1"/>
</dbReference>
<feature type="binding site" evidence="17">
    <location>
        <position position="566"/>
    </location>
    <ligand>
        <name>ATP</name>
        <dbReference type="ChEBI" id="CHEBI:30616"/>
    </ligand>
</feature>
<evidence type="ECO:0000256" key="20">
    <source>
        <dbReference type="SAM" id="MobiDB-lite"/>
    </source>
</evidence>
<evidence type="ECO:0000313" key="24">
    <source>
        <dbReference type="Proteomes" id="UP000050794"/>
    </source>
</evidence>
<evidence type="ECO:0000256" key="10">
    <source>
        <dbReference type="ARBA" id="ARBA00022842"/>
    </source>
</evidence>
<comment type="catalytic activity">
    <reaction evidence="14 19">
        <text>ATP + H2O + phospholipidSide 1 = ADP + phosphate + phospholipidSide 2.</text>
        <dbReference type="EC" id="7.6.2.1"/>
    </reaction>
</comment>
<feature type="region of interest" description="Disordered" evidence="20">
    <location>
        <begin position="1263"/>
        <end position="1294"/>
    </location>
</feature>
<evidence type="ECO:0000256" key="13">
    <source>
        <dbReference type="ARBA" id="ARBA00023136"/>
    </source>
</evidence>
<keyword evidence="4" id="KW-1003">Cell membrane</keyword>
<feature type="binding site" evidence="17">
    <location>
        <position position="745"/>
    </location>
    <ligand>
        <name>ATP</name>
        <dbReference type="ChEBI" id="CHEBI:30616"/>
    </ligand>
</feature>
<dbReference type="SFLD" id="SFLDF00027">
    <property type="entry name" value="p-type_atpase"/>
    <property type="match status" value="1"/>
</dbReference>
<feature type="transmembrane region" description="Helical" evidence="19">
    <location>
        <begin position="374"/>
        <end position="395"/>
    </location>
</feature>
<evidence type="ECO:0000256" key="12">
    <source>
        <dbReference type="ARBA" id="ARBA00022989"/>
    </source>
</evidence>
<dbReference type="PANTHER" id="PTHR24092">
    <property type="entry name" value="PROBABLE PHOSPHOLIPID-TRANSPORTING ATPASE"/>
    <property type="match status" value="1"/>
</dbReference>
<feature type="domain" description="P-type ATPase N-terminal" evidence="21">
    <location>
        <begin position="77"/>
        <end position="132"/>
    </location>
</feature>
<accession>A0A183US74</accession>
<reference evidence="23 24" key="2">
    <citation type="submission" date="2018-11" db="EMBL/GenBank/DDBJ databases">
        <authorList>
            <consortium name="Pathogen Informatics"/>
        </authorList>
    </citation>
    <scope>NUCLEOTIDE SEQUENCE [LARGE SCALE GENOMIC DNA]</scope>
</reference>
<dbReference type="Pfam" id="PF16212">
    <property type="entry name" value="PhoLip_ATPase_C"/>
    <property type="match status" value="1"/>
</dbReference>
<protein>
    <recommendedName>
        <fullName evidence="19">Phospholipid-transporting ATPase</fullName>
        <ecNumber evidence="19">7.6.2.1</ecNumber>
    </recommendedName>
</protein>
<gene>
    <name evidence="23" type="ORF">TCNE_LOCUS11344</name>
</gene>
<feature type="transmembrane region" description="Helical" evidence="19">
    <location>
        <begin position="1057"/>
        <end position="1080"/>
    </location>
</feature>
<dbReference type="FunFam" id="3.40.1110.10:FF:000087">
    <property type="entry name" value="Phospholipid-transporting ATPase"/>
    <property type="match status" value="1"/>
</dbReference>
<reference evidence="25" key="1">
    <citation type="submission" date="2016-06" db="UniProtKB">
        <authorList>
            <consortium name="WormBaseParasite"/>
        </authorList>
    </citation>
    <scope>IDENTIFICATION</scope>
</reference>
<keyword evidence="9 17" id="KW-0067">ATP-binding</keyword>
<evidence type="ECO:0000256" key="17">
    <source>
        <dbReference type="PIRSR" id="PIRSR606539-2"/>
    </source>
</evidence>
<feature type="transmembrane region" description="Helical" evidence="19">
    <location>
        <begin position="928"/>
        <end position="949"/>
    </location>
</feature>
<keyword evidence="10 18" id="KW-0460">Magnesium</keyword>
<feature type="binding site" evidence="18">
    <location>
        <position position="859"/>
    </location>
    <ligand>
        <name>Mg(2+)</name>
        <dbReference type="ChEBI" id="CHEBI:18420"/>
    </ligand>
</feature>
<dbReference type="Pfam" id="PF13246">
    <property type="entry name" value="Cation_ATPase"/>
    <property type="match status" value="1"/>
</dbReference>
<feature type="binding site" evidence="17">
    <location>
        <position position="743"/>
    </location>
    <ligand>
        <name>ATP</name>
        <dbReference type="ChEBI" id="CHEBI:30616"/>
    </ligand>
</feature>
<dbReference type="Pfam" id="PF16209">
    <property type="entry name" value="PhoLip_ATPase_N"/>
    <property type="match status" value="1"/>
</dbReference>
<dbReference type="GO" id="GO:0005802">
    <property type="term" value="C:trans-Golgi network"/>
    <property type="evidence" value="ECO:0007669"/>
    <property type="project" value="TreeGrafter"/>
</dbReference>
<dbReference type="NCBIfam" id="TIGR01652">
    <property type="entry name" value="ATPase-Plipid"/>
    <property type="match status" value="2"/>
</dbReference>
<dbReference type="InterPro" id="IPR023214">
    <property type="entry name" value="HAD_sf"/>
</dbReference>
<dbReference type="SUPFAM" id="SSF81665">
    <property type="entry name" value="Calcium ATPase, transmembrane domain M"/>
    <property type="match status" value="1"/>
</dbReference>
<feature type="active site" description="4-aspartylphosphate intermediate" evidence="16">
    <location>
        <position position="485"/>
    </location>
</feature>
<evidence type="ECO:0000256" key="11">
    <source>
        <dbReference type="ARBA" id="ARBA00022967"/>
    </source>
</evidence>
<feature type="binding site" evidence="17">
    <location>
        <position position="607"/>
    </location>
    <ligand>
        <name>ATP</name>
        <dbReference type="ChEBI" id="CHEBI:30616"/>
    </ligand>
</feature>
<dbReference type="SUPFAM" id="SSF81653">
    <property type="entry name" value="Calcium ATPase, transduction domain A"/>
    <property type="match status" value="1"/>
</dbReference>
<evidence type="ECO:0000256" key="16">
    <source>
        <dbReference type="PIRSR" id="PIRSR606539-1"/>
    </source>
</evidence>
<feature type="transmembrane region" description="Helical" evidence="19">
    <location>
        <begin position="1023"/>
        <end position="1045"/>
    </location>
</feature>
<dbReference type="PROSITE" id="PS00154">
    <property type="entry name" value="ATPASE_E1_E2"/>
    <property type="match status" value="1"/>
</dbReference>
<feature type="binding site" evidence="17">
    <location>
        <position position="487"/>
    </location>
    <ligand>
        <name>ATP</name>
        <dbReference type="ChEBI" id="CHEBI:30616"/>
    </ligand>
</feature>
<keyword evidence="6 19" id="KW-0812">Transmembrane</keyword>
<evidence type="ECO:0000259" key="22">
    <source>
        <dbReference type="Pfam" id="PF16212"/>
    </source>
</evidence>
<evidence type="ECO:0000256" key="4">
    <source>
        <dbReference type="ARBA" id="ARBA00022475"/>
    </source>
</evidence>
<keyword evidence="12 19" id="KW-1133">Transmembrane helix</keyword>
<dbReference type="SUPFAM" id="SSF56784">
    <property type="entry name" value="HAD-like"/>
    <property type="match status" value="1"/>
</dbReference>
<keyword evidence="7 18" id="KW-0479">Metal-binding</keyword>
<feature type="binding site" evidence="18">
    <location>
        <position position="485"/>
    </location>
    <ligand>
        <name>Mg(2+)</name>
        <dbReference type="ChEBI" id="CHEBI:18420"/>
    </ligand>
</feature>
<dbReference type="InterPro" id="IPR008250">
    <property type="entry name" value="ATPase_P-typ_transduc_dom_A_sf"/>
</dbReference>
<dbReference type="GO" id="GO:0045332">
    <property type="term" value="P:phospholipid translocation"/>
    <property type="evidence" value="ECO:0007669"/>
    <property type="project" value="TreeGrafter"/>
</dbReference>
<feature type="transmembrane region" description="Helical" evidence="19">
    <location>
        <begin position="1087"/>
        <end position="1111"/>
    </location>
</feature>
<evidence type="ECO:0000256" key="5">
    <source>
        <dbReference type="ARBA" id="ARBA00022553"/>
    </source>
</evidence>
<organism evidence="24 25">
    <name type="scientific">Toxocara canis</name>
    <name type="common">Canine roundworm</name>
    <dbReference type="NCBI Taxonomy" id="6265"/>
    <lineage>
        <taxon>Eukaryota</taxon>
        <taxon>Metazoa</taxon>
        <taxon>Ecdysozoa</taxon>
        <taxon>Nematoda</taxon>
        <taxon>Chromadorea</taxon>
        <taxon>Rhabditida</taxon>
        <taxon>Spirurina</taxon>
        <taxon>Ascaridomorpha</taxon>
        <taxon>Ascaridoidea</taxon>
        <taxon>Toxocaridae</taxon>
        <taxon>Toxocara</taxon>
    </lineage>
</organism>
<dbReference type="SUPFAM" id="SSF81660">
    <property type="entry name" value="Metal cation-transporting ATPase, ATP-binding domain N"/>
    <property type="match status" value="1"/>
</dbReference>
<dbReference type="InterPro" id="IPR023298">
    <property type="entry name" value="ATPase_P-typ_TM_dom_sf"/>
</dbReference>
<evidence type="ECO:0000256" key="9">
    <source>
        <dbReference type="ARBA" id="ARBA00022840"/>
    </source>
</evidence>
<evidence type="ECO:0000256" key="19">
    <source>
        <dbReference type="RuleBase" id="RU362033"/>
    </source>
</evidence>
<dbReference type="GO" id="GO:0005524">
    <property type="term" value="F:ATP binding"/>
    <property type="evidence" value="ECO:0007669"/>
    <property type="project" value="UniProtKB-UniRule"/>
</dbReference>
<dbReference type="InterPro" id="IPR032630">
    <property type="entry name" value="P_typ_ATPase_c"/>
</dbReference>
<evidence type="ECO:0000313" key="23">
    <source>
        <dbReference type="EMBL" id="VDM42665.1"/>
    </source>
</evidence>
<dbReference type="GO" id="GO:0000287">
    <property type="term" value="F:magnesium ion binding"/>
    <property type="evidence" value="ECO:0007669"/>
    <property type="project" value="UniProtKB-UniRule"/>
</dbReference>
<feature type="binding site" evidence="18">
    <location>
        <position position="487"/>
    </location>
    <ligand>
        <name>Mg(2+)</name>
        <dbReference type="ChEBI" id="CHEBI:18420"/>
    </ligand>
</feature>
<feature type="compositionally biased region" description="Basic and acidic residues" evidence="20">
    <location>
        <begin position="1224"/>
        <end position="1234"/>
    </location>
</feature>
<dbReference type="Gene3D" id="3.40.50.1000">
    <property type="entry name" value="HAD superfamily/HAD-like"/>
    <property type="match status" value="1"/>
</dbReference>
<feature type="domain" description="P-type ATPase C-terminal" evidence="22">
    <location>
        <begin position="897"/>
        <end position="1161"/>
    </location>
</feature>
<dbReference type="InterPro" id="IPR018303">
    <property type="entry name" value="ATPase_P-typ_P_site"/>
</dbReference>
<evidence type="ECO:0000256" key="1">
    <source>
        <dbReference type="ARBA" id="ARBA00004141"/>
    </source>
</evidence>
<dbReference type="InterPro" id="IPR006539">
    <property type="entry name" value="P-type_ATPase_IV"/>
</dbReference>
<dbReference type="Gene3D" id="3.40.1110.10">
    <property type="entry name" value="Calcium-transporting ATPase, cytoplasmic domain N"/>
    <property type="match status" value="1"/>
</dbReference>
<dbReference type="GO" id="GO:0140326">
    <property type="term" value="F:ATPase-coupled intramembrane lipid transporter activity"/>
    <property type="evidence" value="ECO:0007669"/>
    <property type="project" value="UniProtKB-EC"/>
</dbReference>
<dbReference type="InterPro" id="IPR023299">
    <property type="entry name" value="ATPase_P-typ_cyto_dom_N"/>
</dbReference>
<feature type="transmembrane region" description="Helical" evidence="19">
    <location>
        <begin position="415"/>
        <end position="435"/>
    </location>
</feature>
<evidence type="ECO:0000256" key="7">
    <source>
        <dbReference type="ARBA" id="ARBA00022723"/>
    </source>
</evidence>
<evidence type="ECO:0000256" key="6">
    <source>
        <dbReference type="ARBA" id="ARBA00022692"/>
    </source>
</evidence>
<feature type="binding site" evidence="17">
    <location>
        <position position="863"/>
    </location>
    <ligand>
        <name>ATP</name>
        <dbReference type="ChEBI" id="CHEBI:30616"/>
    </ligand>
</feature>
<dbReference type="FunFam" id="3.40.50.1000:FF:000190">
    <property type="entry name" value="Phospholipid-transporting ATPase"/>
    <property type="match status" value="1"/>
</dbReference>
<feature type="binding site" evidence="17">
    <location>
        <position position="862"/>
    </location>
    <ligand>
        <name>ATP</name>
        <dbReference type="ChEBI" id="CHEBI:30616"/>
    </ligand>
</feature>
<evidence type="ECO:0000256" key="15">
    <source>
        <dbReference type="ARBA" id="ARBA00051303"/>
    </source>
</evidence>
<keyword evidence="11 19" id="KW-1278">Translocase</keyword>
<keyword evidence="5" id="KW-0597">Phosphoprotein</keyword>
<feature type="binding site" evidence="17">
    <location>
        <position position="833"/>
    </location>
    <ligand>
        <name>ATP</name>
        <dbReference type="ChEBI" id="CHEBI:30616"/>
    </ligand>
</feature>
<feature type="transmembrane region" description="Helical" evidence="19">
    <location>
        <begin position="1131"/>
        <end position="1151"/>
    </location>
</feature>
<feature type="binding site" evidence="17">
    <location>
        <position position="839"/>
    </location>
    <ligand>
        <name>ATP</name>
        <dbReference type="ChEBI" id="CHEBI:30616"/>
    </ligand>
</feature>
<evidence type="ECO:0000256" key="2">
    <source>
        <dbReference type="ARBA" id="ARBA00004236"/>
    </source>
</evidence>
<dbReference type="WBParaSite" id="TCNE_0001134401-mRNA-1">
    <property type="protein sequence ID" value="TCNE_0001134401-mRNA-1"/>
    <property type="gene ID" value="TCNE_0001134401"/>
</dbReference>
<keyword evidence="8 17" id="KW-0547">Nucleotide-binding</keyword>
<evidence type="ECO:0000256" key="3">
    <source>
        <dbReference type="ARBA" id="ARBA00008109"/>
    </source>
</evidence>
<dbReference type="InterPro" id="IPR036412">
    <property type="entry name" value="HAD-like_sf"/>
</dbReference>
<feature type="binding site" evidence="17">
    <location>
        <position position="744"/>
    </location>
    <ligand>
        <name>ATP</name>
        <dbReference type="ChEBI" id="CHEBI:30616"/>
    </ligand>
</feature>
<dbReference type="SFLD" id="SFLDG00002">
    <property type="entry name" value="C1.7:_P-type_atpase_like"/>
    <property type="match status" value="1"/>
</dbReference>
<feature type="binding site" evidence="17">
    <location>
        <position position="485"/>
    </location>
    <ligand>
        <name>ATP</name>
        <dbReference type="ChEBI" id="CHEBI:30616"/>
    </ligand>
</feature>
<dbReference type="Proteomes" id="UP000050794">
    <property type="component" value="Unassembled WGS sequence"/>
</dbReference>
<dbReference type="InterPro" id="IPR001757">
    <property type="entry name" value="P_typ_ATPase"/>
</dbReference>
<dbReference type="InterPro" id="IPR044492">
    <property type="entry name" value="P_typ_ATPase_HD_dom"/>
</dbReference>
<keyword evidence="24" id="KW-1185">Reference proteome</keyword>
<evidence type="ECO:0000256" key="14">
    <source>
        <dbReference type="ARBA" id="ARBA00034036"/>
    </source>
</evidence>
<comment type="cofactor">
    <cofactor evidence="18">
        <name>Mg(2+)</name>
        <dbReference type="ChEBI" id="CHEBI:18420"/>
    </cofactor>
</comment>
<feature type="binding site" evidence="17">
    <location>
        <position position="630"/>
    </location>
    <ligand>
        <name>ATP</name>
        <dbReference type="ChEBI" id="CHEBI:30616"/>
    </ligand>
</feature>
<proteinExistence type="inferred from homology"/>
<dbReference type="FunFam" id="2.70.150.10:FF:000021">
    <property type="entry name" value="Phospholipid-transporting ATPase"/>
    <property type="match status" value="1"/>
</dbReference>
<evidence type="ECO:0000259" key="21">
    <source>
        <dbReference type="Pfam" id="PF16209"/>
    </source>
</evidence>
<dbReference type="InterPro" id="IPR032631">
    <property type="entry name" value="P-type_ATPase_N"/>
</dbReference>
<feature type="transmembrane region" description="Helical" evidence="19">
    <location>
        <begin position="961"/>
        <end position="981"/>
    </location>
</feature>
<evidence type="ECO:0000256" key="18">
    <source>
        <dbReference type="PIRSR" id="PIRSR606539-3"/>
    </source>
</evidence>
<dbReference type="GO" id="GO:0016887">
    <property type="term" value="F:ATP hydrolysis activity"/>
    <property type="evidence" value="ECO:0007669"/>
    <property type="project" value="InterPro"/>
</dbReference>
<comment type="similarity">
    <text evidence="3 19">Belongs to the cation transport ATPase (P-type) (TC 3.A.3) family. Type IV subfamily.</text>
</comment>
<dbReference type="NCBIfam" id="TIGR01494">
    <property type="entry name" value="ATPase_P-type"/>
    <property type="match status" value="1"/>
</dbReference>
<dbReference type="GO" id="GO:0005886">
    <property type="term" value="C:plasma membrane"/>
    <property type="evidence" value="ECO:0007669"/>
    <property type="project" value="UniProtKB-SubCell"/>
</dbReference>
<feature type="binding site" evidence="17">
    <location>
        <position position="663"/>
    </location>
    <ligand>
        <name>ATP</name>
        <dbReference type="ChEBI" id="CHEBI:30616"/>
    </ligand>
</feature>
<feature type="region of interest" description="Disordered" evidence="20">
    <location>
        <begin position="1216"/>
        <end position="1247"/>
    </location>
</feature>
<feature type="binding site" evidence="18">
    <location>
        <position position="863"/>
    </location>
    <ligand>
        <name>Mg(2+)</name>
        <dbReference type="ChEBI" id="CHEBI:18420"/>
    </ligand>
</feature>
<comment type="catalytic activity">
    <reaction evidence="15">
        <text>a 1,2-diacyl-sn-glycero-3-phospho-L-serine(out) + ATP + H2O = a 1,2-diacyl-sn-glycero-3-phospho-L-serine(in) + ADP + phosphate + H(+)</text>
        <dbReference type="Rhea" id="RHEA:38567"/>
        <dbReference type="ChEBI" id="CHEBI:15377"/>
        <dbReference type="ChEBI" id="CHEBI:15378"/>
        <dbReference type="ChEBI" id="CHEBI:30616"/>
        <dbReference type="ChEBI" id="CHEBI:43474"/>
        <dbReference type="ChEBI" id="CHEBI:57262"/>
        <dbReference type="ChEBI" id="CHEBI:456216"/>
    </reaction>
    <physiologicalReaction direction="left-to-right" evidence="15">
        <dbReference type="Rhea" id="RHEA:38568"/>
    </physiologicalReaction>
</comment>
<comment type="subcellular location">
    <subcellularLocation>
        <location evidence="2">Cell membrane</location>
    </subcellularLocation>
    <subcellularLocation>
        <location evidence="1 19">Membrane</location>
        <topology evidence="1 19">Multi-pass membrane protein</topology>
    </subcellularLocation>
</comment>
<evidence type="ECO:0000256" key="8">
    <source>
        <dbReference type="ARBA" id="ARBA00022741"/>
    </source>
</evidence>
<dbReference type="CDD" id="cd02073">
    <property type="entry name" value="P-type_ATPase_APLT_Dnf-like"/>
    <property type="match status" value="1"/>
</dbReference>
<name>A0A183US74_TOXCA</name>
<feature type="binding site" evidence="17">
    <location>
        <position position="486"/>
    </location>
    <ligand>
        <name>ATP</name>
        <dbReference type="ChEBI" id="CHEBI:30616"/>
    </ligand>
</feature>
<dbReference type="PANTHER" id="PTHR24092:SF150">
    <property type="entry name" value="PHOSPHOLIPID-TRANSPORTING ATPASE"/>
    <property type="match status" value="1"/>
</dbReference>
<dbReference type="EC" id="7.6.2.1" evidence="19"/>
<sequence length="1315" mass="147607">MRHENRTRTGYDVVCLATERVQSWCGEFLLSGEAFVRWSFGYLRRENWYETFSEGTTMPDPHVSPHSRNIHVNGVQTERFCSNVISTCKYSVLSFFPRFILEQFRRYNNVFFLVIALLQQIPDVSPTGRYTTAVPFLIILSVSAIKEIFEDIKRRKSDQKVNNFRTQVLKNGAWQRTRWRRTPAESSSMLGKKSTPVVKKSNLIAFNEIPFMAAETPEPKDYHEEAPVNVGDIIRVENEQLFPADMALLSSSEPHAMAYIETSNLDGETNLKIRQGLECTEGLVTLQSICELKCDIECEQPNRQVNEFTGTLKIADLQRPLGINQILLRGARLKNTRWICGAVIYTGHDAKLLMNSRLAPLKRSNIDVMTNRRIVFLFFVLVTLAVVSAIGAHFYEETRLKDAYYLEFFGSKQSNFFWNVLTFFILYNNLIPISLQVTLELVRFFQASYINCDEKMYDEASDTCAAARTSNLNEELGQVKFVMSDKTGTLTRNVMKFKRCSVAGVNYGNDETDEFDDDSIIKSINSVSGNSEWLVEFLRMMAVCHTVVPEMDDEGVLGYQASSPDEGALVRGAAALGFIFHTRKPNLLIIDALGKEETYEVLNVLEFTSDRKRMGVVVRCPDKVIRLYVKGADSVIFDRLRAECKYRAETLAHLSEYASKGYRTLCFAMRVVQEDEYKSWAADFQTASVAIEQREKKLAACAEKIECDLVLVGATAIEDKLQQGVPETIRALMGADIRIWMLTGDKRETAVNIANASALCTSSTTQLVVDTNTYDETYSKLTAFVSKARTLNRSNVEFALIIDGSSLHYAMTGECRSLLGELALSCRAVVCCRMTPMQKADVVELVRSCGEHVVLAVGDGANDVAMIQAGFRLDFSKAKRAANVGVGISGEEGLQAASASDYAIAQFRFLQRLLLVHGAWNFDRSVKVILYSFYKNICLYLIELWFALYSAFSGQTIFERWTIGLFNVAFTALPPVVLGLFDRPVSDSMMLSCPALYLSFQKRAFSLPDECLSVYQVFFLQQFAWWIGMAVWHSLLLYFLSYDFLDSDVVWSHGRAAGWLMLGNSCYTFVVATVCLKALLECNSWTTIVVCSSIGSILLWIVFLVIYAMLWPYIPFGQEMCGLAYMMMSSYSFWLAFVLIPVIALLTDFVAKVISASVVPTPRELACLHEQTRIKAAEVGIVCGEVGAASEGRRLNGALNEAVVYGSVTELAEIGGSLSPTRRPAKEEQRRDGESSSTERGQPPREPFIENALLLENAESTLAEGLREESSETRSVPSDSSLQRGYAFSQEESGVVPQSEVIRCYDSTFIKPHGK</sequence>
<keyword evidence="13 19" id="KW-0472">Membrane</keyword>
<dbReference type="EMBL" id="UYWY01020826">
    <property type="protein sequence ID" value="VDM42665.1"/>
    <property type="molecule type" value="Genomic_DNA"/>
</dbReference>
<evidence type="ECO:0000313" key="25">
    <source>
        <dbReference type="WBParaSite" id="TCNE_0001134401-mRNA-1"/>
    </source>
</evidence>
<feature type="compositionally biased region" description="Polar residues" evidence="20">
    <location>
        <begin position="1273"/>
        <end position="1283"/>
    </location>
</feature>